<evidence type="ECO:0000313" key="1">
    <source>
        <dbReference type="EMBL" id="SMC41107.1"/>
    </source>
</evidence>
<organism evidence="1 2">
    <name type="scientific">Fulvimarina manganoxydans</name>
    <dbReference type="NCBI Taxonomy" id="937218"/>
    <lineage>
        <taxon>Bacteria</taxon>
        <taxon>Pseudomonadati</taxon>
        <taxon>Pseudomonadota</taxon>
        <taxon>Alphaproteobacteria</taxon>
        <taxon>Hyphomicrobiales</taxon>
        <taxon>Aurantimonadaceae</taxon>
        <taxon>Fulvimarina</taxon>
    </lineage>
</organism>
<name>A0A1W1YY06_9HYPH</name>
<evidence type="ECO:0000313" key="2">
    <source>
        <dbReference type="Proteomes" id="UP000192656"/>
    </source>
</evidence>
<dbReference type="EMBL" id="FWXR01000002">
    <property type="protein sequence ID" value="SMC41107.1"/>
    <property type="molecule type" value="Genomic_DNA"/>
</dbReference>
<accession>A0A1W1YY06</accession>
<keyword evidence="2" id="KW-1185">Reference proteome</keyword>
<reference evidence="1 2" key="1">
    <citation type="submission" date="2017-04" db="EMBL/GenBank/DDBJ databases">
        <authorList>
            <person name="Afonso C.L."/>
            <person name="Miller P.J."/>
            <person name="Scott M.A."/>
            <person name="Spackman E."/>
            <person name="Goraichik I."/>
            <person name="Dimitrov K.M."/>
            <person name="Suarez D.L."/>
            <person name="Swayne D.E."/>
        </authorList>
    </citation>
    <scope>NUCLEOTIDE SEQUENCE [LARGE SCALE GENOMIC DNA]</scope>
    <source>
        <strain evidence="1 2">CGMCC 1.10972</strain>
    </source>
</reference>
<protein>
    <submittedName>
        <fullName evidence="1">Uncharacterized protein</fullName>
    </submittedName>
</protein>
<gene>
    <name evidence="1" type="ORF">SAMN06297251_10283</name>
</gene>
<dbReference type="AlphaFoldDB" id="A0A1W1YY06"/>
<dbReference type="STRING" id="937218.SAMN06297251_10283"/>
<dbReference type="Proteomes" id="UP000192656">
    <property type="component" value="Unassembled WGS sequence"/>
</dbReference>
<sequence length="71" mass="8128">MRLTDAVEVTTRTPSRLRRAWCELTGGHDNAVRVARKQGAPWAVSFKCRRCGKTTEWYDLRAETGDVEHHS</sequence>
<proteinExistence type="predicted"/>